<dbReference type="Gene3D" id="3.30.565.10">
    <property type="entry name" value="Histidine kinase-like ATPase, C-terminal domain"/>
    <property type="match status" value="1"/>
</dbReference>
<feature type="transmembrane region" description="Helical" evidence="14">
    <location>
        <begin position="73"/>
        <end position="95"/>
    </location>
</feature>
<evidence type="ECO:0000256" key="3">
    <source>
        <dbReference type="ARBA" id="ARBA00012438"/>
    </source>
</evidence>
<dbReference type="SMART" id="SM00387">
    <property type="entry name" value="HATPase_c"/>
    <property type="match status" value="1"/>
</dbReference>
<dbReference type="Pfam" id="PF07694">
    <property type="entry name" value="5TM-5TMR_LYT"/>
    <property type="match status" value="1"/>
</dbReference>
<dbReference type="Pfam" id="PF00512">
    <property type="entry name" value="HisKA"/>
    <property type="match status" value="1"/>
</dbReference>
<feature type="domain" description="Histidine kinase" evidence="15">
    <location>
        <begin position="212"/>
        <end position="419"/>
    </location>
</feature>
<keyword evidence="8" id="KW-0547">Nucleotide-binding</keyword>
<dbReference type="InterPro" id="IPR004358">
    <property type="entry name" value="Sig_transdc_His_kin-like_C"/>
</dbReference>
<keyword evidence="5" id="KW-0597">Phosphoprotein</keyword>
<evidence type="ECO:0000256" key="11">
    <source>
        <dbReference type="ARBA" id="ARBA00022989"/>
    </source>
</evidence>
<dbReference type="PANTHER" id="PTHR43065">
    <property type="entry name" value="SENSOR HISTIDINE KINASE"/>
    <property type="match status" value="1"/>
</dbReference>
<dbReference type="InterPro" id="IPR003594">
    <property type="entry name" value="HATPase_dom"/>
</dbReference>
<evidence type="ECO:0000256" key="2">
    <source>
        <dbReference type="ARBA" id="ARBA00004651"/>
    </source>
</evidence>
<evidence type="ECO:0000256" key="10">
    <source>
        <dbReference type="ARBA" id="ARBA00022840"/>
    </source>
</evidence>
<dbReference type="GO" id="GO:0000155">
    <property type="term" value="F:phosphorelay sensor kinase activity"/>
    <property type="evidence" value="ECO:0007669"/>
    <property type="project" value="InterPro"/>
</dbReference>
<dbReference type="SUPFAM" id="SSF55874">
    <property type="entry name" value="ATPase domain of HSP90 chaperone/DNA topoisomerase II/histidine kinase"/>
    <property type="match status" value="1"/>
</dbReference>
<feature type="transmembrane region" description="Helical" evidence="14">
    <location>
        <begin position="138"/>
        <end position="158"/>
    </location>
</feature>
<keyword evidence="13 14" id="KW-0472">Membrane</keyword>
<evidence type="ECO:0000313" key="16">
    <source>
        <dbReference type="EMBL" id="OZM56306.1"/>
    </source>
</evidence>
<dbReference type="InterPro" id="IPR036097">
    <property type="entry name" value="HisK_dim/P_sf"/>
</dbReference>
<evidence type="ECO:0000256" key="6">
    <source>
        <dbReference type="ARBA" id="ARBA00022679"/>
    </source>
</evidence>
<dbReference type="GO" id="GO:0071555">
    <property type="term" value="P:cell wall organization"/>
    <property type="evidence" value="ECO:0007669"/>
    <property type="project" value="InterPro"/>
</dbReference>
<dbReference type="SUPFAM" id="SSF47384">
    <property type="entry name" value="Homodimeric domain of signal transducing histidine kinase"/>
    <property type="match status" value="1"/>
</dbReference>
<dbReference type="GO" id="GO:0005524">
    <property type="term" value="F:ATP binding"/>
    <property type="evidence" value="ECO:0007669"/>
    <property type="project" value="UniProtKB-KW"/>
</dbReference>
<dbReference type="Pfam" id="PF02518">
    <property type="entry name" value="HATPase_c"/>
    <property type="match status" value="1"/>
</dbReference>
<keyword evidence="7 14" id="KW-0812">Transmembrane</keyword>
<dbReference type="InterPro" id="IPR011620">
    <property type="entry name" value="Sig_transdc_His_kinase_LytS_TM"/>
</dbReference>
<dbReference type="PROSITE" id="PS50109">
    <property type="entry name" value="HIS_KIN"/>
    <property type="match status" value="1"/>
</dbReference>
<evidence type="ECO:0000313" key="17">
    <source>
        <dbReference type="Proteomes" id="UP000217083"/>
    </source>
</evidence>
<dbReference type="RefSeq" id="WP_094925783.1">
    <property type="nucleotide sequence ID" value="NZ_NPIA01000007.1"/>
</dbReference>
<dbReference type="EMBL" id="NPIA01000007">
    <property type="protein sequence ID" value="OZM56306.1"/>
    <property type="molecule type" value="Genomic_DNA"/>
</dbReference>
<keyword evidence="6" id="KW-0808">Transferase</keyword>
<evidence type="ECO:0000256" key="9">
    <source>
        <dbReference type="ARBA" id="ARBA00022777"/>
    </source>
</evidence>
<feature type="transmembrane region" description="Helical" evidence="14">
    <location>
        <begin position="164"/>
        <end position="183"/>
    </location>
</feature>
<evidence type="ECO:0000256" key="12">
    <source>
        <dbReference type="ARBA" id="ARBA00023012"/>
    </source>
</evidence>
<sequence length="421" mass="47223">MSTFLDLIKPLIINYTIIIALTYTVNMFIPFNGVDNQTLKETIYYAFLGSFGGILCLFFPIEVLGNTNFDFRMVFIIVVTLYSGVLSGFITFSIISIARVVLVGGEFALIGVIVNAIALLSALLFRKAYAKKSSVFKVGTYIYLLYTTGVLITIYFYIPFLSVNFYIIYFTLFYLTFMMLLVITEKTIQMNERASEAIYLEKLKTVGNMAAAFAHEIRNPLTTVRGFVQYLNEGENHKNLKDHAPIILEELDRTNKIITDYLSLAKPSKVSYETLNLTDLAENTIRLLQPIASYKSVNLSVTNKSNQDVFINSDKNFLQQCIINIVKNAIEAVDEKGTVIVEIMRENDNAIVEIKDNGEGLTKEQLKKIGLPFYTTKSKGTGLGTMVTNRLIEQLGGSIKYKSVKNNGTVVQISLPIVISK</sequence>
<dbReference type="Gene3D" id="1.10.287.130">
    <property type="match status" value="1"/>
</dbReference>
<dbReference type="EC" id="2.7.13.3" evidence="3"/>
<comment type="caution">
    <text evidence="16">The sequence shown here is derived from an EMBL/GenBank/DDBJ whole genome shotgun (WGS) entry which is preliminary data.</text>
</comment>
<dbReference type="GO" id="GO:0005886">
    <property type="term" value="C:plasma membrane"/>
    <property type="evidence" value="ECO:0007669"/>
    <property type="project" value="UniProtKB-SubCell"/>
</dbReference>
<evidence type="ECO:0000259" key="15">
    <source>
        <dbReference type="PROSITE" id="PS50109"/>
    </source>
</evidence>
<evidence type="ECO:0000256" key="7">
    <source>
        <dbReference type="ARBA" id="ARBA00022692"/>
    </source>
</evidence>
<dbReference type="CDD" id="cd00082">
    <property type="entry name" value="HisKA"/>
    <property type="match status" value="1"/>
</dbReference>
<accession>A0A263BT01</accession>
<feature type="transmembrane region" description="Helical" evidence="14">
    <location>
        <begin position="43"/>
        <end position="61"/>
    </location>
</feature>
<reference evidence="16 17" key="2">
    <citation type="submission" date="2017-09" db="EMBL/GenBank/DDBJ databases">
        <title>Bacillus patelloidae sp. nov., isolated from the intestinal tract of a marine limpet.</title>
        <authorList>
            <person name="Liu R."/>
            <person name="Dong C."/>
            <person name="Shao Z."/>
        </authorList>
    </citation>
    <scope>NUCLEOTIDE SEQUENCE [LARGE SCALE GENOMIC DNA]</scope>
    <source>
        <strain evidence="16 17">SA5d-4</strain>
    </source>
</reference>
<feature type="transmembrane region" description="Helical" evidence="14">
    <location>
        <begin position="107"/>
        <end position="126"/>
    </location>
</feature>
<dbReference type="PANTHER" id="PTHR43065:SF46">
    <property type="entry name" value="C4-DICARBOXYLATE TRANSPORT SENSOR PROTEIN DCTB"/>
    <property type="match status" value="1"/>
</dbReference>
<evidence type="ECO:0000256" key="14">
    <source>
        <dbReference type="SAM" id="Phobius"/>
    </source>
</evidence>
<protein>
    <recommendedName>
        <fullName evidence="3">histidine kinase</fullName>
        <ecNumber evidence="3">2.7.13.3</ecNumber>
    </recommendedName>
</protein>
<evidence type="ECO:0000256" key="13">
    <source>
        <dbReference type="ARBA" id="ARBA00023136"/>
    </source>
</evidence>
<comment type="catalytic activity">
    <reaction evidence="1">
        <text>ATP + protein L-histidine = ADP + protein N-phospho-L-histidine.</text>
        <dbReference type="EC" id="2.7.13.3"/>
    </reaction>
</comment>
<organism evidence="16 17">
    <name type="scientific">Lottiidibacillus patelloidae</name>
    <dbReference type="NCBI Taxonomy" id="2670334"/>
    <lineage>
        <taxon>Bacteria</taxon>
        <taxon>Bacillati</taxon>
        <taxon>Bacillota</taxon>
        <taxon>Bacilli</taxon>
        <taxon>Bacillales</taxon>
        <taxon>Bacillaceae</taxon>
        <taxon>Lottiidibacillus</taxon>
    </lineage>
</organism>
<dbReference type="AlphaFoldDB" id="A0A263BT01"/>
<keyword evidence="10" id="KW-0067">ATP-binding</keyword>
<evidence type="ECO:0000256" key="5">
    <source>
        <dbReference type="ARBA" id="ARBA00022553"/>
    </source>
</evidence>
<reference evidence="17" key="1">
    <citation type="submission" date="2017-08" db="EMBL/GenBank/DDBJ databases">
        <authorList>
            <person name="Huang Z."/>
        </authorList>
    </citation>
    <scope>NUCLEOTIDE SEQUENCE [LARGE SCALE GENOMIC DNA]</scope>
    <source>
        <strain evidence="17">SA5d-4</strain>
    </source>
</reference>
<keyword evidence="11 14" id="KW-1133">Transmembrane helix</keyword>
<evidence type="ECO:0000256" key="8">
    <source>
        <dbReference type="ARBA" id="ARBA00022741"/>
    </source>
</evidence>
<name>A0A263BT01_9BACI</name>
<keyword evidence="9" id="KW-0418">Kinase</keyword>
<proteinExistence type="predicted"/>
<dbReference type="InterPro" id="IPR003661">
    <property type="entry name" value="HisK_dim/P_dom"/>
</dbReference>
<evidence type="ECO:0000256" key="4">
    <source>
        <dbReference type="ARBA" id="ARBA00022475"/>
    </source>
</evidence>
<dbReference type="Proteomes" id="UP000217083">
    <property type="component" value="Unassembled WGS sequence"/>
</dbReference>
<dbReference type="InterPro" id="IPR005467">
    <property type="entry name" value="His_kinase_dom"/>
</dbReference>
<keyword evidence="12" id="KW-0902">Two-component regulatory system</keyword>
<dbReference type="SMART" id="SM00388">
    <property type="entry name" value="HisKA"/>
    <property type="match status" value="1"/>
</dbReference>
<keyword evidence="17" id="KW-1185">Reference proteome</keyword>
<dbReference type="InterPro" id="IPR036890">
    <property type="entry name" value="HATPase_C_sf"/>
</dbReference>
<dbReference type="PRINTS" id="PR00344">
    <property type="entry name" value="BCTRLSENSOR"/>
</dbReference>
<evidence type="ECO:0000256" key="1">
    <source>
        <dbReference type="ARBA" id="ARBA00000085"/>
    </source>
</evidence>
<keyword evidence="4" id="KW-1003">Cell membrane</keyword>
<feature type="transmembrane region" description="Helical" evidence="14">
    <location>
        <begin position="12"/>
        <end position="31"/>
    </location>
</feature>
<comment type="subcellular location">
    <subcellularLocation>
        <location evidence="2">Cell membrane</location>
        <topology evidence="2">Multi-pass membrane protein</topology>
    </subcellularLocation>
</comment>
<gene>
    <name evidence="16" type="ORF">CIB95_12895</name>
</gene>